<dbReference type="PANTHER" id="PTHR10272:SF0">
    <property type="entry name" value="PLATELET-ACTIVATING FACTOR ACETYLHYDROLASE"/>
    <property type="match status" value="1"/>
</dbReference>
<dbReference type="Pfam" id="PF03403">
    <property type="entry name" value="PAF-AH_p_II"/>
    <property type="match status" value="1"/>
</dbReference>
<keyword evidence="7" id="KW-1185">Reference proteome</keyword>
<protein>
    <recommendedName>
        <fullName evidence="1">1-alkyl-2-acetylglycerophosphocholine esterase</fullName>
        <ecNumber evidence="1">3.1.1.47</ecNumber>
    </recommendedName>
</protein>
<keyword evidence="3" id="KW-0442">Lipid degradation</keyword>
<evidence type="ECO:0000256" key="5">
    <source>
        <dbReference type="SAM" id="MobiDB-lite"/>
    </source>
</evidence>
<evidence type="ECO:0000256" key="1">
    <source>
        <dbReference type="ARBA" id="ARBA00013201"/>
    </source>
</evidence>
<dbReference type="EC" id="3.1.1.47" evidence="1"/>
<dbReference type="GO" id="GO:0003847">
    <property type="term" value="F:1-alkyl-2-acetylglycerophosphocholine esterase activity"/>
    <property type="evidence" value="ECO:0007669"/>
    <property type="project" value="UniProtKB-EC"/>
</dbReference>
<dbReference type="AlphaFoldDB" id="A0A166X5G5"/>
<dbReference type="PANTHER" id="PTHR10272">
    <property type="entry name" value="PLATELET-ACTIVATING FACTOR ACETYLHYDROLASE"/>
    <property type="match status" value="1"/>
</dbReference>
<gene>
    <name evidence="6" type="ORF">FIBSPDRAFT_809694</name>
</gene>
<dbReference type="SUPFAM" id="SSF53474">
    <property type="entry name" value="alpha/beta-Hydrolases"/>
    <property type="match status" value="1"/>
</dbReference>
<reference evidence="6 7" key="1">
    <citation type="journal article" date="2016" name="Mol. Biol. Evol.">
        <title>Comparative Genomics of Early-Diverging Mushroom-Forming Fungi Provides Insights into the Origins of Lignocellulose Decay Capabilities.</title>
        <authorList>
            <person name="Nagy L.G."/>
            <person name="Riley R."/>
            <person name="Tritt A."/>
            <person name="Adam C."/>
            <person name="Daum C."/>
            <person name="Floudas D."/>
            <person name="Sun H."/>
            <person name="Yadav J.S."/>
            <person name="Pangilinan J."/>
            <person name="Larsson K.H."/>
            <person name="Matsuura K."/>
            <person name="Barry K."/>
            <person name="Labutti K."/>
            <person name="Kuo R."/>
            <person name="Ohm R.A."/>
            <person name="Bhattacharya S.S."/>
            <person name="Shirouzu T."/>
            <person name="Yoshinaga Y."/>
            <person name="Martin F.M."/>
            <person name="Grigoriev I.V."/>
            <person name="Hibbett D.S."/>
        </authorList>
    </citation>
    <scope>NUCLEOTIDE SEQUENCE [LARGE SCALE GENOMIC DNA]</scope>
    <source>
        <strain evidence="6 7">CBS 109695</strain>
    </source>
</reference>
<dbReference type="Gene3D" id="3.40.50.1820">
    <property type="entry name" value="alpha/beta hydrolase"/>
    <property type="match status" value="1"/>
</dbReference>
<keyword evidence="2" id="KW-0378">Hydrolase</keyword>
<keyword evidence="4" id="KW-0443">Lipid metabolism</keyword>
<dbReference type="Proteomes" id="UP000076532">
    <property type="component" value="Unassembled WGS sequence"/>
</dbReference>
<dbReference type="EMBL" id="KV417480">
    <property type="protein sequence ID" value="KZP34439.1"/>
    <property type="molecule type" value="Genomic_DNA"/>
</dbReference>
<evidence type="ECO:0000313" key="7">
    <source>
        <dbReference type="Proteomes" id="UP000076532"/>
    </source>
</evidence>
<dbReference type="InterPro" id="IPR029058">
    <property type="entry name" value="AB_hydrolase_fold"/>
</dbReference>
<sequence length="460" mass="50731">MSICMPSKRPKSAPPTVQENHSRDPQAPHVETVSKRSPWGALLNRTLPDYKGPFPVGVCDIEIPVKRQTFGTFSHKDMPGVDTGLAMDTVLFSMFYPTDAGSDGNQVVWFPKLTQTIDGFIRMAQRQPNMWYRMLAYPIAAAAIYGTTFPAKPNVPLRAPPASDDPANPAKNWPLMIFSHGVGCSRLMYSAFCGEMASRGFVVCAIEHRDGTSPSSTIVNEDGETKKLDWLQWSDLDWPDLKPEPEDDTTLRHEQIKMRVEEIDEVLKAMQAFSRGENPPKTSLHAPDFDWNAWRAVETSKPVMAGHSLGGCAAIAAAADSRFDFSSVLAFDPAIQRLEPWSRPIPVPLFCVNSEEFIKQEDFARLVKLSKYAPSSSIYSISGSTHPSFSDVFVILPSYVNKLTGLKADAGDVVRICVRAVSDFLGKRLDTMRGRAVTVQGAGLAQVAAMEPGSFVYHEV</sequence>
<organism evidence="6 7">
    <name type="scientific">Athelia psychrophila</name>
    <dbReference type="NCBI Taxonomy" id="1759441"/>
    <lineage>
        <taxon>Eukaryota</taxon>
        <taxon>Fungi</taxon>
        <taxon>Dikarya</taxon>
        <taxon>Basidiomycota</taxon>
        <taxon>Agaricomycotina</taxon>
        <taxon>Agaricomycetes</taxon>
        <taxon>Agaricomycetidae</taxon>
        <taxon>Atheliales</taxon>
        <taxon>Atheliaceae</taxon>
        <taxon>Athelia</taxon>
    </lineage>
</organism>
<dbReference type="GO" id="GO:0016042">
    <property type="term" value="P:lipid catabolic process"/>
    <property type="evidence" value="ECO:0007669"/>
    <property type="project" value="UniProtKB-KW"/>
</dbReference>
<accession>A0A166X5G5</accession>
<evidence type="ECO:0000313" key="6">
    <source>
        <dbReference type="EMBL" id="KZP34439.1"/>
    </source>
</evidence>
<feature type="region of interest" description="Disordered" evidence="5">
    <location>
        <begin position="1"/>
        <end position="35"/>
    </location>
</feature>
<dbReference type="STRING" id="436010.A0A166X5G5"/>
<proteinExistence type="predicted"/>
<evidence type="ECO:0000256" key="2">
    <source>
        <dbReference type="ARBA" id="ARBA00022801"/>
    </source>
</evidence>
<name>A0A166X5G5_9AGAM</name>
<evidence type="ECO:0000256" key="3">
    <source>
        <dbReference type="ARBA" id="ARBA00022963"/>
    </source>
</evidence>
<evidence type="ECO:0000256" key="4">
    <source>
        <dbReference type="ARBA" id="ARBA00023098"/>
    </source>
</evidence>
<dbReference type="OrthoDB" id="2363873at2759"/>